<proteinExistence type="predicted"/>
<keyword evidence="3" id="KW-1185">Reference proteome</keyword>
<dbReference type="AlphaFoldDB" id="A0A448XDT6"/>
<dbReference type="EMBL" id="CAAALY010247352">
    <property type="protein sequence ID" value="VEL34289.1"/>
    <property type="molecule type" value="Genomic_DNA"/>
</dbReference>
<sequence>MPLTSNPPAEHFKGTIFADLPVQILTEPGGQSSGPLSYRRRDFEDLQWRSERSASRQLQQQAQPLMDPFVDLDPLSTRAF</sequence>
<evidence type="ECO:0000313" key="2">
    <source>
        <dbReference type="EMBL" id="VEL34289.1"/>
    </source>
</evidence>
<comment type="caution">
    <text evidence="2">The sequence shown here is derived from an EMBL/GenBank/DDBJ whole genome shotgun (WGS) entry which is preliminary data.</text>
</comment>
<evidence type="ECO:0000256" key="1">
    <source>
        <dbReference type="SAM" id="MobiDB-lite"/>
    </source>
</evidence>
<feature type="compositionally biased region" description="Low complexity" evidence="1">
    <location>
        <begin position="55"/>
        <end position="65"/>
    </location>
</feature>
<dbReference type="Proteomes" id="UP000784294">
    <property type="component" value="Unassembled WGS sequence"/>
</dbReference>
<accession>A0A448XDT6</accession>
<feature type="region of interest" description="Disordered" evidence="1">
    <location>
        <begin position="50"/>
        <end position="70"/>
    </location>
</feature>
<protein>
    <submittedName>
        <fullName evidence="2">Uncharacterized protein</fullName>
    </submittedName>
</protein>
<organism evidence="2 3">
    <name type="scientific">Protopolystoma xenopodis</name>
    <dbReference type="NCBI Taxonomy" id="117903"/>
    <lineage>
        <taxon>Eukaryota</taxon>
        <taxon>Metazoa</taxon>
        <taxon>Spiralia</taxon>
        <taxon>Lophotrochozoa</taxon>
        <taxon>Platyhelminthes</taxon>
        <taxon>Monogenea</taxon>
        <taxon>Polyopisthocotylea</taxon>
        <taxon>Polystomatidea</taxon>
        <taxon>Polystomatidae</taxon>
        <taxon>Protopolystoma</taxon>
    </lineage>
</organism>
<evidence type="ECO:0000313" key="3">
    <source>
        <dbReference type="Proteomes" id="UP000784294"/>
    </source>
</evidence>
<gene>
    <name evidence="2" type="ORF">PXEA_LOCUS27729</name>
</gene>
<reference evidence="2" key="1">
    <citation type="submission" date="2018-11" db="EMBL/GenBank/DDBJ databases">
        <authorList>
            <consortium name="Pathogen Informatics"/>
        </authorList>
    </citation>
    <scope>NUCLEOTIDE SEQUENCE</scope>
</reference>
<name>A0A448XDT6_9PLAT</name>